<name>X1JVN1_9ZZZZ</name>
<protein>
    <submittedName>
        <fullName evidence="2">Uncharacterized protein</fullName>
    </submittedName>
</protein>
<feature type="transmembrane region" description="Helical" evidence="1">
    <location>
        <begin position="70"/>
        <end position="92"/>
    </location>
</feature>
<keyword evidence="1" id="KW-0812">Transmembrane</keyword>
<evidence type="ECO:0000256" key="1">
    <source>
        <dbReference type="SAM" id="Phobius"/>
    </source>
</evidence>
<keyword evidence="1" id="KW-1133">Transmembrane helix</keyword>
<keyword evidence="1" id="KW-0472">Membrane</keyword>
<proteinExistence type="predicted"/>
<dbReference type="AlphaFoldDB" id="X1JVN1"/>
<feature type="transmembrane region" description="Helical" evidence="1">
    <location>
        <begin position="7"/>
        <end position="31"/>
    </location>
</feature>
<reference evidence="2" key="1">
    <citation type="journal article" date="2014" name="Front. Microbiol.">
        <title>High frequency of phylogenetically diverse reductive dehalogenase-homologous genes in deep subseafloor sedimentary metagenomes.</title>
        <authorList>
            <person name="Kawai M."/>
            <person name="Futagami T."/>
            <person name="Toyoda A."/>
            <person name="Takaki Y."/>
            <person name="Nishi S."/>
            <person name="Hori S."/>
            <person name="Arai W."/>
            <person name="Tsubouchi T."/>
            <person name="Morono Y."/>
            <person name="Uchiyama I."/>
            <person name="Ito T."/>
            <person name="Fujiyama A."/>
            <person name="Inagaki F."/>
            <person name="Takami H."/>
        </authorList>
    </citation>
    <scope>NUCLEOTIDE SEQUENCE</scope>
    <source>
        <strain evidence="2">Expedition CK06-06</strain>
    </source>
</reference>
<dbReference type="EMBL" id="BARV01001604">
    <property type="protein sequence ID" value="GAH98152.1"/>
    <property type="molecule type" value="Genomic_DNA"/>
</dbReference>
<comment type="caution">
    <text evidence="2">The sequence shown here is derived from an EMBL/GenBank/DDBJ whole genome shotgun (WGS) entry which is preliminary data.</text>
</comment>
<gene>
    <name evidence="2" type="ORF">S06H3_04543</name>
</gene>
<organism evidence="2">
    <name type="scientific">marine sediment metagenome</name>
    <dbReference type="NCBI Taxonomy" id="412755"/>
    <lineage>
        <taxon>unclassified sequences</taxon>
        <taxon>metagenomes</taxon>
        <taxon>ecological metagenomes</taxon>
    </lineage>
</organism>
<accession>X1JVN1</accession>
<evidence type="ECO:0000313" key="2">
    <source>
        <dbReference type="EMBL" id="GAH98152.1"/>
    </source>
</evidence>
<feature type="transmembrane region" description="Helical" evidence="1">
    <location>
        <begin position="37"/>
        <end position="58"/>
    </location>
</feature>
<sequence length="105" mass="11423">MEARKGAILMALFYPFTIATIAAGFLAFVMIVLKVDILTVSTVVLWFYFACAASIYFISERALKAFGVRGLFLGFIITIGILAILSVALFVLDSLGILSLATCRF</sequence>